<feature type="compositionally biased region" description="Gly residues" evidence="2">
    <location>
        <begin position="40"/>
        <end position="50"/>
    </location>
</feature>
<dbReference type="Proteomes" id="UP000320085">
    <property type="component" value="Unassembled WGS sequence"/>
</dbReference>
<dbReference type="SUPFAM" id="SSF46955">
    <property type="entry name" value="Putative DNA-binding domain"/>
    <property type="match status" value="1"/>
</dbReference>
<dbReference type="Gene3D" id="1.10.1660.10">
    <property type="match status" value="1"/>
</dbReference>
<evidence type="ECO:0000256" key="2">
    <source>
        <dbReference type="SAM" id="MobiDB-lite"/>
    </source>
</evidence>
<dbReference type="PANTHER" id="PTHR30204">
    <property type="entry name" value="REDOX-CYCLING DRUG-SENSING TRANSCRIPTIONAL ACTIVATOR SOXR"/>
    <property type="match status" value="1"/>
</dbReference>
<dbReference type="Gene3D" id="1.10.1240.10">
    <property type="entry name" value="Methionine synthase domain"/>
    <property type="match status" value="1"/>
</dbReference>
<feature type="compositionally biased region" description="Basic and acidic residues" evidence="2">
    <location>
        <begin position="1"/>
        <end position="18"/>
    </location>
</feature>
<dbReference type="AlphaFoldDB" id="A0A543PRK5"/>
<evidence type="ECO:0000313" key="4">
    <source>
        <dbReference type="EMBL" id="TQN46694.1"/>
    </source>
</evidence>
<gene>
    <name evidence="4" type="ORF">FHX52_3423</name>
</gene>
<accession>A0A543PRK5</accession>
<dbReference type="OrthoDB" id="9800334at2"/>
<proteinExistence type="predicted"/>
<feature type="region of interest" description="Disordered" evidence="2">
    <location>
        <begin position="1"/>
        <end position="59"/>
    </location>
</feature>
<dbReference type="EMBL" id="VFQF01000002">
    <property type="protein sequence ID" value="TQN46694.1"/>
    <property type="molecule type" value="Genomic_DNA"/>
</dbReference>
<dbReference type="Pfam" id="PF02607">
    <property type="entry name" value="B12-binding_2"/>
    <property type="match status" value="1"/>
</dbReference>
<dbReference type="GO" id="GO:0003700">
    <property type="term" value="F:DNA-binding transcription factor activity"/>
    <property type="evidence" value="ECO:0007669"/>
    <property type="project" value="InterPro"/>
</dbReference>
<evidence type="ECO:0000313" key="5">
    <source>
        <dbReference type="Proteomes" id="UP000320085"/>
    </source>
</evidence>
<dbReference type="InterPro" id="IPR047057">
    <property type="entry name" value="MerR_fam"/>
</dbReference>
<dbReference type="InterPro" id="IPR003759">
    <property type="entry name" value="Cbl-bd_cap"/>
</dbReference>
<comment type="caution">
    <text evidence="4">The sequence shown here is derived from an EMBL/GenBank/DDBJ whole genome shotgun (WGS) entry which is preliminary data.</text>
</comment>
<dbReference type="RefSeq" id="WP_141823460.1">
    <property type="nucleotide sequence ID" value="NZ_BAAAQC010000012.1"/>
</dbReference>
<dbReference type="InterPro" id="IPR009061">
    <property type="entry name" value="DNA-bd_dom_put_sf"/>
</dbReference>
<dbReference type="InterPro" id="IPR036594">
    <property type="entry name" value="Meth_synthase_dom"/>
</dbReference>
<dbReference type="Pfam" id="PF13411">
    <property type="entry name" value="MerR_1"/>
    <property type="match status" value="1"/>
</dbReference>
<feature type="compositionally biased region" description="Low complexity" evidence="2">
    <location>
        <begin position="150"/>
        <end position="164"/>
    </location>
</feature>
<feature type="region of interest" description="Disordered" evidence="2">
    <location>
        <begin position="144"/>
        <end position="164"/>
    </location>
</feature>
<dbReference type="InterPro" id="IPR000551">
    <property type="entry name" value="MerR-type_HTH_dom"/>
</dbReference>
<protein>
    <submittedName>
        <fullName evidence="4">B12 binding protein</fullName>
    </submittedName>
</protein>
<reference evidence="4 5" key="1">
    <citation type="submission" date="2019-06" db="EMBL/GenBank/DDBJ databases">
        <title>Sequencing the genomes of 1000 actinobacteria strains.</title>
        <authorList>
            <person name="Klenk H.-P."/>
        </authorList>
    </citation>
    <scope>NUCLEOTIDE SEQUENCE [LARGE SCALE GENOMIC DNA]</scope>
    <source>
        <strain evidence="4 5">DSM 21776</strain>
    </source>
</reference>
<name>A0A543PRK5_9MICO</name>
<feature type="domain" description="HTH merR-type" evidence="3">
    <location>
        <begin position="65"/>
        <end position="134"/>
    </location>
</feature>
<dbReference type="SMART" id="SM00422">
    <property type="entry name" value="HTH_MERR"/>
    <property type="match status" value="1"/>
</dbReference>
<dbReference type="Gene3D" id="3.40.50.280">
    <property type="entry name" value="Cobalamin-binding domain"/>
    <property type="match status" value="1"/>
</dbReference>
<evidence type="ECO:0000256" key="1">
    <source>
        <dbReference type="ARBA" id="ARBA00023125"/>
    </source>
</evidence>
<sequence>MTDDVGGARDGQHHEHGGRLQPPRYAARPVDEGAVESEGGRAGGVEGPGAGSAAPTARDDVPVLSWPVGAVADRLGVSTSTLRSWERRYGLGPTHRTGGNHRRYGPVDLQRVQLMTRLTAAGIPAQAAAESVTAMPPEEVARRLGSTADGGAPESSAARAARESVGGVLDDDAADEGIESVFGPVRAAALAGGAATDEGTVDAILSAARELDATGLLHLYRQTLRRLDFADAWSGVFAPSLRAIGERWGEGSLGIESEHLASELLQGELRGVVRANRFRMSGTPVLLGSADDEQHHLPLLAVEAELARHGVSSLLLGPRVPVRALAKALDRARPPAVFIWASLRRLPTEPLWEMVESLDWPLTVVIGGPGWPPEVTGLRGSASVVHATDLGTAVGQIVPVARP</sequence>
<organism evidence="4 5">
    <name type="scientific">Humibacillus xanthopallidus</name>
    <dbReference type="NCBI Taxonomy" id="412689"/>
    <lineage>
        <taxon>Bacteria</taxon>
        <taxon>Bacillati</taxon>
        <taxon>Actinomycetota</taxon>
        <taxon>Actinomycetes</taxon>
        <taxon>Micrococcales</taxon>
        <taxon>Intrasporangiaceae</taxon>
        <taxon>Humibacillus</taxon>
    </lineage>
</organism>
<dbReference type="PROSITE" id="PS50937">
    <property type="entry name" value="HTH_MERR_2"/>
    <property type="match status" value="1"/>
</dbReference>
<keyword evidence="1" id="KW-0238">DNA-binding</keyword>
<dbReference type="GO" id="GO:0003677">
    <property type="term" value="F:DNA binding"/>
    <property type="evidence" value="ECO:0007669"/>
    <property type="project" value="UniProtKB-KW"/>
</dbReference>
<evidence type="ECO:0000259" key="3">
    <source>
        <dbReference type="PROSITE" id="PS50937"/>
    </source>
</evidence>
<dbReference type="PANTHER" id="PTHR30204:SF97">
    <property type="entry name" value="MERR FAMILY REGULATORY PROTEIN"/>
    <property type="match status" value="1"/>
</dbReference>